<accession>A0A226EFX6</accession>
<dbReference type="GO" id="GO:0030527">
    <property type="term" value="F:structural constituent of chromatin"/>
    <property type="evidence" value="ECO:0007669"/>
    <property type="project" value="InterPro"/>
</dbReference>
<keyword evidence="4" id="KW-0158">Chromosome</keyword>
<keyword evidence="6" id="KW-0539">Nucleus</keyword>
<organism evidence="9 10">
    <name type="scientific">Folsomia candida</name>
    <name type="common">Springtail</name>
    <dbReference type="NCBI Taxonomy" id="158441"/>
    <lineage>
        <taxon>Eukaryota</taxon>
        <taxon>Metazoa</taxon>
        <taxon>Ecdysozoa</taxon>
        <taxon>Arthropoda</taxon>
        <taxon>Hexapoda</taxon>
        <taxon>Collembola</taxon>
        <taxon>Entomobryomorpha</taxon>
        <taxon>Isotomoidea</taxon>
        <taxon>Isotomidae</taxon>
        <taxon>Proisotominae</taxon>
        <taxon>Folsomia</taxon>
    </lineage>
</organism>
<evidence type="ECO:0000256" key="3">
    <source>
        <dbReference type="ARBA" id="ARBA00004286"/>
    </source>
</evidence>
<evidence type="ECO:0000256" key="4">
    <source>
        <dbReference type="ARBA" id="ARBA00022454"/>
    </source>
</evidence>
<feature type="region of interest" description="Disordered" evidence="7">
    <location>
        <begin position="145"/>
        <end position="165"/>
    </location>
</feature>
<dbReference type="STRING" id="158441.A0A226EFX6"/>
<comment type="caution">
    <text evidence="9">The sequence shown here is derived from an EMBL/GenBank/DDBJ whole genome shotgun (WGS) entry which is preliminary data.</text>
</comment>
<protein>
    <submittedName>
        <fullName evidence="9">Histone H1</fullName>
    </submittedName>
</protein>
<dbReference type="AlphaFoldDB" id="A0A226EFX6"/>
<dbReference type="SMART" id="SM00526">
    <property type="entry name" value="H15"/>
    <property type="match status" value="1"/>
</dbReference>
<feature type="compositionally biased region" description="Basic residues" evidence="7">
    <location>
        <begin position="400"/>
        <end position="456"/>
    </location>
</feature>
<dbReference type="GO" id="GO:0000786">
    <property type="term" value="C:nucleosome"/>
    <property type="evidence" value="ECO:0007669"/>
    <property type="project" value="InterPro"/>
</dbReference>
<comment type="function">
    <text evidence="1">Histones H1 are necessary for the condensation of nucleosome chains into higher-order structures.</text>
</comment>
<dbReference type="EMBL" id="LNIX01000004">
    <property type="protein sequence ID" value="OXA55954.1"/>
    <property type="molecule type" value="Genomic_DNA"/>
</dbReference>
<dbReference type="InterPro" id="IPR005818">
    <property type="entry name" value="Histone_H1/H5_H15"/>
</dbReference>
<feature type="region of interest" description="Disordered" evidence="7">
    <location>
        <begin position="320"/>
        <end position="465"/>
    </location>
</feature>
<evidence type="ECO:0000256" key="6">
    <source>
        <dbReference type="ARBA" id="ARBA00023242"/>
    </source>
</evidence>
<dbReference type="CDD" id="cd00073">
    <property type="entry name" value="H15"/>
    <property type="match status" value="1"/>
</dbReference>
<feature type="compositionally biased region" description="Basic residues" evidence="7">
    <location>
        <begin position="351"/>
        <end position="372"/>
    </location>
</feature>
<dbReference type="PROSITE" id="PS51504">
    <property type="entry name" value="H15"/>
    <property type="match status" value="1"/>
</dbReference>
<feature type="compositionally biased region" description="Low complexity" evidence="7">
    <location>
        <begin position="373"/>
        <end position="399"/>
    </location>
</feature>
<dbReference type="SUPFAM" id="SSF46785">
    <property type="entry name" value="Winged helix' DNA-binding domain"/>
    <property type="match status" value="1"/>
</dbReference>
<dbReference type="GO" id="GO:0003677">
    <property type="term" value="F:DNA binding"/>
    <property type="evidence" value="ECO:0007669"/>
    <property type="project" value="UniProtKB-KW"/>
</dbReference>
<dbReference type="InterPro" id="IPR036388">
    <property type="entry name" value="WH-like_DNA-bd_sf"/>
</dbReference>
<dbReference type="Gene3D" id="1.10.10.10">
    <property type="entry name" value="Winged helix-like DNA-binding domain superfamily/Winged helix DNA-binding domain"/>
    <property type="match status" value="1"/>
</dbReference>
<evidence type="ECO:0000256" key="2">
    <source>
        <dbReference type="ARBA" id="ARBA00004123"/>
    </source>
</evidence>
<evidence type="ECO:0000256" key="1">
    <source>
        <dbReference type="ARBA" id="ARBA00002809"/>
    </source>
</evidence>
<gene>
    <name evidence="9" type="ORF">Fcan01_08994</name>
</gene>
<dbReference type="FunFam" id="1.10.10.10:FF:000140">
    <property type="entry name" value="Histone H1.0"/>
    <property type="match status" value="1"/>
</dbReference>
<feature type="region of interest" description="Disordered" evidence="7">
    <location>
        <begin position="227"/>
        <end position="249"/>
    </location>
</feature>
<evidence type="ECO:0000256" key="5">
    <source>
        <dbReference type="ARBA" id="ARBA00023125"/>
    </source>
</evidence>
<keyword evidence="10" id="KW-1185">Reference proteome</keyword>
<dbReference type="PRINTS" id="PR00624">
    <property type="entry name" value="HISTONEH5"/>
</dbReference>
<dbReference type="OrthoDB" id="10070184at2759"/>
<name>A0A226EFX6_FOLCA</name>
<dbReference type="GO" id="GO:0005634">
    <property type="term" value="C:nucleus"/>
    <property type="evidence" value="ECO:0007669"/>
    <property type="project" value="UniProtKB-SubCell"/>
</dbReference>
<dbReference type="Pfam" id="PF00538">
    <property type="entry name" value="Linker_histone"/>
    <property type="match status" value="1"/>
</dbReference>
<feature type="domain" description="H15" evidence="8">
    <location>
        <begin position="251"/>
        <end position="325"/>
    </location>
</feature>
<evidence type="ECO:0000259" key="8">
    <source>
        <dbReference type="PROSITE" id="PS51504"/>
    </source>
</evidence>
<evidence type="ECO:0000313" key="9">
    <source>
        <dbReference type="EMBL" id="OXA55954.1"/>
    </source>
</evidence>
<evidence type="ECO:0000313" key="10">
    <source>
        <dbReference type="Proteomes" id="UP000198287"/>
    </source>
</evidence>
<dbReference type="InterPro" id="IPR036390">
    <property type="entry name" value="WH_DNA-bd_sf"/>
</dbReference>
<dbReference type="InterPro" id="IPR005819">
    <property type="entry name" value="H1/H5"/>
</dbReference>
<evidence type="ECO:0000256" key="7">
    <source>
        <dbReference type="SAM" id="MobiDB-lite"/>
    </source>
</evidence>
<keyword evidence="5" id="KW-0238">DNA-binding</keyword>
<dbReference type="GO" id="GO:0006334">
    <property type="term" value="P:nucleosome assembly"/>
    <property type="evidence" value="ECO:0007669"/>
    <property type="project" value="InterPro"/>
</dbReference>
<dbReference type="Proteomes" id="UP000198287">
    <property type="component" value="Unassembled WGS sequence"/>
</dbReference>
<comment type="subcellular location">
    <subcellularLocation>
        <location evidence="3">Chromosome</location>
    </subcellularLocation>
    <subcellularLocation>
        <location evidence="2">Nucleus</location>
    </subcellularLocation>
</comment>
<sequence length="465" mass="48654">MKLVSSTSHKKSTSRYNTHLMKCHYAIAPTSAARLPPFEPSLAFRFNWWGEISQKCGYFSAPLIPTVWAALGRVGPSWVTNHPQEHPLREKLVARETNFGHFGASWRASGWGEGVKRGVILKGEVSAGDGGEIWGGVGCGGREKWGRRRGGKHSRGENPGMKWSFERRGKGEFRGVRSASKKVKNCKQGFSNTGKEERICCSSLKEIQGKSKIKEMSAAIATPAPTPMAVAPKKAKSPKKTGAKKPAAASTHPAWADMITAAVKALGEKGGSSVSAIKKYMIANYKIDAEKAGPFMKRGIKAAIAGGSLVQAKGKGLTGSFKLGAGKPVKKAKTASKKSKLATKKPAGEKKAKKSASPKKAGAKKAATKKTTKAAAPTTAAPADAPAATTAAAPAAKKAAPAKKSVKSPKKAKSPKKKAAAPKAKKAATPKKAKALKKKAAPKPKAPKPKKAKAPAKPKAAAAKA</sequence>
<feature type="compositionally biased region" description="Basic residues" evidence="7">
    <location>
        <begin position="328"/>
        <end position="343"/>
    </location>
</feature>
<reference evidence="9 10" key="1">
    <citation type="submission" date="2015-12" db="EMBL/GenBank/DDBJ databases">
        <title>The genome of Folsomia candida.</title>
        <authorList>
            <person name="Faddeeva A."/>
            <person name="Derks M.F."/>
            <person name="Anvar Y."/>
            <person name="Smit S."/>
            <person name="Van Straalen N."/>
            <person name="Roelofs D."/>
        </authorList>
    </citation>
    <scope>NUCLEOTIDE SEQUENCE [LARGE SCALE GENOMIC DNA]</scope>
    <source>
        <strain evidence="9 10">VU population</strain>
        <tissue evidence="9">Whole body</tissue>
    </source>
</reference>
<proteinExistence type="predicted"/>
<feature type="compositionally biased region" description="Basic residues" evidence="7">
    <location>
        <begin position="233"/>
        <end position="243"/>
    </location>
</feature>